<dbReference type="EMBL" id="CM010717">
    <property type="protein sequence ID" value="RZC55746.1"/>
    <property type="molecule type" value="Genomic_DNA"/>
</dbReference>
<protein>
    <submittedName>
        <fullName evidence="1">Uncharacterized protein</fullName>
    </submittedName>
</protein>
<dbReference type="Gramene" id="RZC55746">
    <property type="protein sequence ID" value="RZC55746"/>
    <property type="gene ID" value="C5167_014598"/>
</dbReference>
<accession>A0A4Y7J5M2</accession>
<organism evidence="1 2">
    <name type="scientific">Papaver somniferum</name>
    <name type="common">Opium poppy</name>
    <dbReference type="NCBI Taxonomy" id="3469"/>
    <lineage>
        <taxon>Eukaryota</taxon>
        <taxon>Viridiplantae</taxon>
        <taxon>Streptophyta</taxon>
        <taxon>Embryophyta</taxon>
        <taxon>Tracheophyta</taxon>
        <taxon>Spermatophyta</taxon>
        <taxon>Magnoliopsida</taxon>
        <taxon>Ranunculales</taxon>
        <taxon>Papaveraceae</taxon>
        <taxon>Papaveroideae</taxon>
        <taxon>Papaver</taxon>
    </lineage>
</organism>
<reference evidence="1 2" key="1">
    <citation type="journal article" date="2018" name="Science">
        <title>The opium poppy genome and morphinan production.</title>
        <authorList>
            <person name="Guo L."/>
            <person name="Winzer T."/>
            <person name="Yang X."/>
            <person name="Li Y."/>
            <person name="Ning Z."/>
            <person name="He Z."/>
            <person name="Teodor R."/>
            <person name="Lu Y."/>
            <person name="Bowser T.A."/>
            <person name="Graham I.A."/>
            <person name="Ye K."/>
        </authorList>
    </citation>
    <scope>NUCLEOTIDE SEQUENCE [LARGE SCALE GENOMIC DNA]</scope>
    <source>
        <strain evidence="2">cv. HN1</strain>
        <tissue evidence="1">Leaves</tissue>
    </source>
</reference>
<gene>
    <name evidence="1" type="ORF">C5167_014598</name>
</gene>
<evidence type="ECO:0000313" key="2">
    <source>
        <dbReference type="Proteomes" id="UP000316621"/>
    </source>
</evidence>
<sequence>MLVSGYCVTTETRNGYCLQLKLFMFTGLDVNKKCSTAGYDELQGFWFCY</sequence>
<proteinExistence type="predicted"/>
<name>A0A4Y7J5M2_PAPSO</name>
<keyword evidence="2" id="KW-1185">Reference proteome</keyword>
<evidence type="ECO:0000313" key="1">
    <source>
        <dbReference type="EMBL" id="RZC55746.1"/>
    </source>
</evidence>
<dbReference type="AlphaFoldDB" id="A0A4Y7J5M2"/>
<dbReference type="Proteomes" id="UP000316621">
    <property type="component" value="Chromosome 3"/>
</dbReference>